<keyword evidence="3" id="KW-1185">Reference proteome</keyword>
<accession>A0A369CIP7</accession>
<dbReference type="OrthoDB" id="9788279at2"/>
<proteinExistence type="predicted"/>
<dbReference type="GO" id="GO:0016491">
    <property type="term" value="F:oxidoreductase activity"/>
    <property type="evidence" value="ECO:0007669"/>
    <property type="project" value="InterPro"/>
</dbReference>
<dbReference type="Gene3D" id="3.40.30.10">
    <property type="entry name" value="Glutaredoxin"/>
    <property type="match status" value="1"/>
</dbReference>
<dbReference type="EMBL" id="QPJY01000001">
    <property type="protein sequence ID" value="RCX32955.1"/>
    <property type="molecule type" value="Genomic_DNA"/>
</dbReference>
<evidence type="ECO:0000259" key="1">
    <source>
        <dbReference type="PROSITE" id="PS51352"/>
    </source>
</evidence>
<name>A0A369CIP7_9GAMM</name>
<dbReference type="AlphaFoldDB" id="A0A369CIP7"/>
<feature type="domain" description="Thioredoxin" evidence="1">
    <location>
        <begin position="23"/>
        <end position="188"/>
    </location>
</feature>
<dbReference type="SUPFAM" id="SSF52833">
    <property type="entry name" value="Thioredoxin-like"/>
    <property type="match status" value="1"/>
</dbReference>
<dbReference type="GO" id="GO:0016853">
    <property type="term" value="F:isomerase activity"/>
    <property type="evidence" value="ECO:0007669"/>
    <property type="project" value="UniProtKB-KW"/>
</dbReference>
<dbReference type="InterPro" id="IPR036249">
    <property type="entry name" value="Thioredoxin-like_sf"/>
</dbReference>
<protein>
    <submittedName>
        <fullName evidence="2">Thiol-disulfide isomerase/thioredoxin</fullName>
    </submittedName>
</protein>
<dbReference type="PANTHER" id="PTHR46388">
    <property type="entry name" value="NHL REPEAT-CONTAINING PROTEIN 2"/>
    <property type="match status" value="1"/>
</dbReference>
<dbReference type="Pfam" id="PF08534">
    <property type="entry name" value="Redoxin"/>
    <property type="match status" value="1"/>
</dbReference>
<dbReference type="PROSITE" id="PS51352">
    <property type="entry name" value="THIOREDOXIN_2"/>
    <property type="match status" value="1"/>
</dbReference>
<dbReference type="RefSeq" id="WP_114277850.1">
    <property type="nucleotide sequence ID" value="NZ_QPJY01000001.1"/>
</dbReference>
<dbReference type="InterPro" id="IPR013766">
    <property type="entry name" value="Thioredoxin_domain"/>
</dbReference>
<sequence length="193" mass="21729">MEQHDLSSTARRSGRLPAWLAAAMLAATLPAATVAGDAPRQLPEFTRDTPADWFNSPPLTRADLRGKVVLLDVWTFGCWNCYRSFPWLKGLERELGGEPFQVVGIHSPEFEHEKDPERVRAKIAEFGLHHPVMMDNDFAYWRALGNRYWPAFYLVDKGGRIRHVLVGETHAGDARAEAIETGLRALLREPGPE</sequence>
<dbReference type="InterPro" id="IPR013740">
    <property type="entry name" value="Redoxin"/>
</dbReference>
<dbReference type="PANTHER" id="PTHR46388:SF2">
    <property type="entry name" value="NHL REPEAT-CONTAINING PROTEIN 2"/>
    <property type="match status" value="1"/>
</dbReference>
<organism evidence="2 3">
    <name type="scientific">Thioalbus denitrificans</name>
    <dbReference type="NCBI Taxonomy" id="547122"/>
    <lineage>
        <taxon>Bacteria</taxon>
        <taxon>Pseudomonadati</taxon>
        <taxon>Pseudomonadota</taxon>
        <taxon>Gammaproteobacteria</taxon>
        <taxon>Chromatiales</taxon>
        <taxon>Ectothiorhodospiraceae</taxon>
        <taxon>Thioalbus</taxon>
    </lineage>
</organism>
<comment type="caution">
    <text evidence="2">The sequence shown here is derived from an EMBL/GenBank/DDBJ whole genome shotgun (WGS) entry which is preliminary data.</text>
</comment>
<evidence type="ECO:0000313" key="2">
    <source>
        <dbReference type="EMBL" id="RCX32955.1"/>
    </source>
</evidence>
<reference evidence="2 3" key="1">
    <citation type="submission" date="2018-07" db="EMBL/GenBank/DDBJ databases">
        <title>Genomic Encyclopedia of Type Strains, Phase IV (KMG-IV): sequencing the most valuable type-strain genomes for metagenomic binning, comparative biology and taxonomic classification.</title>
        <authorList>
            <person name="Goeker M."/>
        </authorList>
    </citation>
    <scope>NUCLEOTIDE SEQUENCE [LARGE SCALE GENOMIC DNA]</scope>
    <source>
        <strain evidence="2 3">DSM 26407</strain>
    </source>
</reference>
<gene>
    <name evidence="2" type="ORF">DFQ59_101253</name>
</gene>
<keyword evidence="2" id="KW-0413">Isomerase</keyword>
<dbReference type="Proteomes" id="UP000252707">
    <property type="component" value="Unassembled WGS sequence"/>
</dbReference>
<evidence type="ECO:0000313" key="3">
    <source>
        <dbReference type="Proteomes" id="UP000252707"/>
    </source>
</evidence>